<feature type="transmembrane region" description="Helical" evidence="6">
    <location>
        <begin position="100"/>
        <end position="120"/>
    </location>
</feature>
<keyword evidence="2 6" id="KW-0812">Transmembrane</keyword>
<protein>
    <recommendedName>
        <fullName evidence="7">Rhodopsin domain-containing protein</fullName>
    </recommendedName>
</protein>
<comment type="similarity">
    <text evidence="5">Belongs to the SAT4 family.</text>
</comment>
<keyword evidence="3 6" id="KW-1133">Transmembrane helix</keyword>
<evidence type="ECO:0000256" key="5">
    <source>
        <dbReference type="ARBA" id="ARBA00038359"/>
    </source>
</evidence>
<dbReference type="InterPro" id="IPR049326">
    <property type="entry name" value="Rhodopsin_dom_fungi"/>
</dbReference>
<keyword evidence="9" id="KW-1185">Reference proteome</keyword>
<evidence type="ECO:0000313" key="9">
    <source>
        <dbReference type="Proteomes" id="UP001303222"/>
    </source>
</evidence>
<dbReference type="Pfam" id="PF20684">
    <property type="entry name" value="Fung_rhodopsin"/>
    <property type="match status" value="1"/>
</dbReference>
<comment type="subcellular location">
    <subcellularLocation>
        <location evidence="1">Membrane</location>
        <topology evidence="1">Multi-pass membrane protein</topology>
    </subcellularLocation>
</comment>
<evidence type="ECO:0000256" key="3">
    <source>
        <dbReference type="ARBA" id="ARBA00022989"/>
    </source>
</evidence>
<comment type="caution">
    <text evidence="8">The sequence shown here is derived from an EMBL/GenBank/DDBJ whole genome shotgun (WGS) entry which is preliminary data.</text>
</comment>
<dbReference type="EMBL" id="MU859584">
    <property type="protein sequence ID" value="KAK3946673.1"/>
    <property type="molecule type" value="Genomic_DNA"/>
</dbReference>
<feature type="transmembrane region" description="Helical" evidence="6">
    <location>
        <begin position="55"/>
        <end position="80"/>
    </location>
</feature>
<evidence type="ECO:0000313" key="8">
    <source>
        <dbReference type="EMBL" id="KAK3946673.1"/>
    </source>
</evidence>
<reference evidence="8" key="1">
    <citation type="journal article" date="2023" name="Mol. Phylogenet. Evol.">
        <title>Genome-scale phylogeny and comparative genomics of the fungal order Sordariales.</title>
        <authorList>
            <person name="Hensen N."/>
            <person name="Bonometti L."/>
            <person name="Westerberg I."/>
            <person name="Brannstrom I.O."/>
            <person name="Guillou S."/>
            <person name="Cros-Aarteil S."/>
            <person name="Calhoun S."/>
            <person name="Haridas S."/>
            <person name="Kuo A."/>
            <person name="Mondo S."/>
            <person name="Pangilinan J."/>
            <person name="Riley R."/>
            <person name="LaButti K."/>
            <person name="Andreopoulos B."/>
            <person name="Lipzen A."/>
            <person name="Chen C."/>
            <person name="Yan M."/>
            <person name="Daum C."/>
            <person name="Ng V."/>
            <person name="Clum A."/>
            <person name="Steindorff A."/>
            <person name="Ohm R.A."/>
            <person name="Martin F."/>
            <person name="Silar P."/>
            <person name="Natvig D.O."/>
            <person name="Lalanne C."/>
            <person name="Gautier V."/>
            <person name="Ament-Velasquez S.L."/>
            <person name="Kruys A."/>
            <person name="Hutchinson M.I."/>
            <person name="Powell A.J."/>
            <person name="Barry K."/>
            <person name="Miller A.N."/>
            <person name="Grigoriev I.V."/>
            <person name="Debuchy R."/>
            <person name="Gladieux P."/>
            <person name="Hiltunen Thoren M."/>
            <person name="Johannesson H."/>
        </authorList>
    </citation>
    <scope>NUCLEOTIDE SEQUENCE</scope>
    <source>
        <strain evidence="8">CBS 626.80</strain>
    </source>
</reference>
<evidence type="ECO:0000256" key="6">
    <source>
        <dbReference type="SAM" id="Phobius"/>
    </source>
</evidence>
<dbReference type="AlphaFoldDB" id="A0AAN6NMA2"/>
<feature type="transmembrane region" description="Helical" evidence="6">
    <location>
        <begin position="132"/>
        <end position="152"/>
    </location>
</feature>
<evidence type="ECO:0000256" key="1">
    <source>
        <dbReference type="ARBA" id="ARBA00004141"/>
    </source>
</evidence>
<evidence type="ECO:0000256" key="2">
    <source>
        <dbReference type="ARBA" id="ARBA00022692"/>
    </source>
</evidence>
<gene>
    <name evidence="8" type="ORF">QBC32DRAFT_374775</name>
</gene>
<organism evidence="8 9">
    <name type="scientific">Pseudoneurospora amorphoporcata</name>
    <dbReference type="NCBI Taxonomy" id="241081"/>
    <lineage>
        <taxon>Eukaryota</taxon>
        <taxon>Fungi</taxon>
        <taxon>Dikarya</taxon>
        <taxon>Ascomycota</taxon>
        <taxon>Pezizomycotina</taxon>
        <taxon>Sordariomycetes</taxon>
        <taxon>Sordariomycetidae</taxon>
        <taxon>Sordariales</taxon>
        <taxon>Sordariaceae</taxon>
        <taxon>Pseudoneurospora</taxon>
    </lineage>
</organism>
<sequence>MEALQHETMYPRAPHNYEQGALYAAIVIGTFLSAITTGFRCYTRWKTAKRLRKDDWLMCIGLSWSFAVIAAIAHGLTVGLGDDLPNTDYDKKWLQRTSAAVMMMQNLCVFCVKASILCFNMSIFHGLTFKRVAWAVLIVTAVNSFTGFLIAFLQELAVCPRADKQCFGESKFVVPLTTAIIATACDVVIYIMPIPVLARLGVDRRTRIGLCVVFVLGLLCIGTSFARWAAMIQDHPNNGTSMPSDIRISLWTYVELSAVEPNGFIDAEDPDSVTLAPLFHRE</sequence>
<evidence type="ECO:0000259" key="7">
    <source>
        <dbReference type="Pfam" id="PF20684"/>
    </source>
</evidence>
<reference evidence="8" key="2">
    <citation type="submission" date="2023-06" db="EMBL/GenBank/DDBJ databases">
        <authorList>
            <consortium name="Lawrence Berkeley National Laboratory"/>
            <person name="Mondo S.J."/>
            <person name="Hensen N."/>
            <person name="Bonometti L."/>
            <person name="Westerberg I."/>
            <person name="Brannstrom I.O."/>
            <person name="Guillou S."/>
            <person name="Cros-Aarteil S."/>
            <person name="Calhoun S."/>
            <person name="Haridas S."/>
            <person name="Kuo A."/>
            <person name="Pangilinan J."/>
            <person name="Riley R."/>
            <person name="Labutti K."/>
            <person name="Andreopoulos B."/>
            <person name="Lipzen A."/>
            <person name="Chen C."/>
            <person name="Yanf M."/>
            <person name="Daum C."/>
            <person name="Ng V."/>
            <person name="Clum A."/>
            <person name="Steindorff A."/>
            <person name="Ohm R."/>
            <person name="Martin F."/>
            <person name="Silar P."/>
            <person name="Natvig D."/>
            <person name="Lalanne C."/>
            <person name="Gautier V."/>
            <person name="Ament-Velasquez S.L."/>
            <person name="Kruys A."/>
            <person name="Hutchinson M.I."/>
            <person name="Powell A.J."/>
            <person name="Barry K."/>
            <person name="Miller A.N."/>
            <person name="Grigoriev I.V."/>
            <person name="Debuchy R."/>
            <person name="Gladieux P."/>
            <person name="Thoren M.H."/>
            <person name="Johannesson H."/>
        </authorList>
    </citation>
    <scope>NUCLEOTIDE SEQUENCE</scope>
    <source>
        <strain evidence="8">CBS 626.80</strain>
    </source>
</reference>
<keyword evidence="4 6" id="KW-0472">Membrane</keyword>
<name>A0AAN6NMA2_9PEZI</name>
<feature type="transmembrane region" description="Helical" evidence="6">
    <location>
        <begin position="20"/>
        <end position="43"/>
    </location>
</feature>
<dbReference type="PANTHER" id="PTHR33048">
    <property type="entry name" value="PTH11-LIKE INTEGRAL MEMBRANE PROTEIN (AFU_ORTHOLOGUE AFUA_5G11245)"/>
    <property type="match status" value="1"/>
</dbReference>
<accession>A0AAN6NMA2</accession>
<dbReference type="GO" id="GO:0016020">
    <property type="term" value="C:membrane"/>
    <property type="evidence" value="ECO:0007669"/>
    <property type="project" value="UniProtKB-SubCell"/>
</dbReference>
<dbReference type="InterPro" id="IPR052337">
    <property type="entry name" value="SAT4-like"/>
</dbReference>
<feature type="domain" description="Rhodopsin" evidence="7">
    <location>
        <begin position="39"/>
        <end position="257"/>
    </location>
</feature>
<dbReference type="Proteomes" id="UP001303222">
    <property type="component" value="Unassembled WGS sequence"/>
</dbReference>
<dbReference type="PANTHER" id="PTHR33048:SF146">
    <property type="entry name" value="INTEGRAL MEMBRANE PROTEIN"/>
    <property type="match status" value="1"/>
</dbReference>
<evidence type="ECO:0000256" key="4">
    <source>
        <dbReference type="ARBA" id="ARBA00023136"/>
    </source>
</evidence>
<feature type="transmembrane region" description="Helical" evidence="6">
    <location>
        <begin position="208"/>
        <end position="230"/>
    </location>
</feature>
<proteinExistence type="inferred from homology"/>
<feature type="transmembrane region" description="Helical" evidence="6">
    <location>
        <begin position="172"/>
        <end position="196"/>
    </location>
</feature>